<evidence type="ECO:0000256" key="15">
    <source>
        <dbReference type="RuleBase" id="RU362081"/>
    </source>
</evidence>
<evidence type="ECO:0000256" key="16">
    <source>
        <dbReference type="SAM" id="MobiDB-lite"/>
    </source>
</evidence>
<evidence type="ECO:0000256" key="12">
    <source>
        <dbReference type="ARBA" id="ARBA00022989"/>
    </source>
</evidence>
<dbReference type="NCBIfam" id="TIGR01494">
    <property type="entry name" value="ATPase_P-type"/>
    <property type="match status" value="2"/>
</dbReference>
<evidence type="ECO:0000256" key="5">
    <source>
        <dbReference type="ARBA" id="ARBA00022553"/>
    </source>
</evidence>
<evidence type="ECO:0000313" key="19">
    <source>
        <dbReference type="Proteomes" id="UP000886829"/>
    </source>
</evidence>
<evidence type="ECO:0000256" key="14">
    <source>
        <dbReference type="ARBA" id="ARBA00023136"/>
    </source>
</evidence>
<keyword evidence="6 15" id="KW-0812">Transmembrane</keyword>
<dbReference type="NCBIfam" id="TIGR01525">
    <property type="entry name" value="ATPase-IB_hvy"/>
    <property type="match status" value="1"/>
</dbReference>
<comment type="subcellular location">
    <subcellularLocation>
        <location evidence="1">Cell membrane</location>
        <topology evidence="1">Multi-pass membrane protein</topology>
    </subcellularLocation>
</comment>
<evidence type="ECO:0000256" key="4">
    <source>
        <dbReference type="ARBA" id="ARBA00022475"/>
    </source>
</evidence>
<dbReference type="PRINTS" id="PR00119">
    <property type="entry name" value="CATATPASE"/>
</dbReference>
<dbReference type="PANTHER" id="PTHR43520">
    <property type="entry name" value="ATP7, ISOFORM B"/>
    <property type="match status" value="1"/>
</dbReference>
<feature type="compositionally biased region" description="Basic and acidic residues" evidence="16">
    <location>
        <begin position="595"/>
        <end position="604"/>
    </location>
</feature>
<evidence type="ECO:0000256" key="1">
    <source>
        <dbReference type="ARBA" id="ARBA00004651"/>
    </source>
</evidence>
<dbReference type="PROSITE" id="PS01047">
    <property type="entry name" value="HMA_1"/>
    <property type="match status" value="1"/>
</dbReference>
<keyword evidence="12 15" id="KW-1133">Transmembrane helix</keyword>
<dbReference type="SFLD" id="SFLDG00002">
    <property type="entry name" value="C1.7:_P-type_atpase_like"/>
    <property type="match status" value="1"/>
</dbReference>
<dbReference type="SFLD" id="SFLDS00003">
    <property type="entry name" value="Haloacid_Dehalogenase"/>
    <property type="match status" value="1"/>
</dbReference>
<dbReference type="InterPro" id="IPR059000">
    <property type="entry name" value="ATPase_P-type_domA"/>
</dbReference>
<evidence type="ECO:0000256" key="2">
    <source>
        <dbReference type="ARBA" id="ARBA00006024"/>
    </source>
</evidence>
<dbReference type="Pfam" id="PF00122">
    <property type="entry name" value="E1-E2_ATPase"/>
    <property type="match status" value="1"/>
</dbReference>
<dbReference type="SUPFAM" id="SSF56784">
    <property type="entry name" value="HAD-like"/>
    <property type="match status" value="1"/>
</dbReference>
<dbReference type="SUPFAM" id="SSF81653">
    <property type="entry name" value="Calcium ATPase, transduction domain A"/>
    <property type="match status" value="1"/>
</dbReference>
<comment type="caution">
    <text evidence="18">The sequence shown here is derived from an EMBL/GenBank/DDBJ whole genome shotgun (WGS) entry which is preliminary data.</text>
</comment>
<dbReference type="InterPro" id="IPR036163">
    <property type="entry name" value="HMA_dom_sf"/>
</dbReference>
<dbReference type="GO" id="GO:0055070">
    <property type="term" value="P:copper ion homeostasis"/>
    <property type="evidence" value="ECO:0007669"/>
    <property type="project" value="TreeGrafter"/>
</dbReference>
<evidence type="ECO:0000259" key="17">
    <source>
        <dbReference type="PROSITE" id="PS50846"/>
    </source>
</evidence>
<comment type="similarity">
    <text evidence="2 15">Belongs to the cation transport ATPase (P-type) (TC 3.A.3) family. Type IB subfamily.</text>
</comment>
<dbReference type="InterPro" id="IPR023214">
    <property type="entry name" value="HAD_sf"/>
</dbReference>
<dbReference type="Gene3D" id="2.70.150.10">
    <property type="entry name" value="Calcium-transporting ATPase, cytoplasmic transduction domain A"/>
    <property type="match status" value="1"/>
</dbReference>
<dbReference type="AlphaFoldDB" id="A0A9D2B151"/>
<dbReference type="SUPFAM" id="SSF81665">
    <property type="entry name" value="Calcium ATPase, transmembrane domain M"/>
    <property type="match status" value="1"/>
</dbReference>
<keyword evidence="13" id="KW-0406">Ion transport</keyword>
<dbReference type="PANTHER" id="PTHR43520:SF5">
    <property type="entry name" value="CATION-TRANSPORTING P-TYPE ATPASE-RELATED"/>
    <property type="match status" value="1"/>
</dbReference>
<evidence type="ECO:0000256" key="11">
    <source>
        <dbReference type="ARBA" id="ARBA00022967"/>
    </source>
</evidence>
<keyword evidence="11" id="KW-1278">Translocase</keyword>
<dbReference type="InterPro" id="IPR027256">
    <property type="entry name" value="P-typ_ATPase_IB"/>
</dbReference>
<evidence type="ECO:0000256" key="3">
    <source>
        <dbReference type="ARBA" id="ARBA00022448"/>
    </source>
</evidence>
<dbReference type="InterPro" id="IPR017969">
    <property type="entry name" value="Heavy-metal-associated_CS"/>
</dbReference>
<dbReference type="Gene3D" id="3.30.70.100">
    <property type="match status" value="1"/>
</dbReference>
<feature type="non-terminal residue" evidence="18">
    <location>
        <position position="1"/>
    </location>
</feature>
<dbReference type="PROSITE" id="PS50846">
    <property type="entry name" value="HMA_2"/>
    <property type="match status" value="1"/>
</dbReference>
<keyword evidence="10" id="KW-0460">Magnesium</keyword>
<dbReference type="GO" id="GO:0005886">
    <property type="term" value="C:plasma membrane"/>
    <property type="evidence" value="ECO:0007669"/>
    <property type="project" value="UniProtKB-SubCell"/>
</dbReference>
<dbReference type="InterPro" id="IPR036412">
    <property type="entry name" value="HAD-like_sf"/>
</dbReference>
<evidence type="ECO:0000256" key="13">
    <source>
        <dbReference type="ARBA" id="ARBA00023065"/>
    </source>
</evidence>
<dbReference type="PRINTS" id="PR00120">
    <property type="entry name" value="HATPASE"/>
</dbReference>
<keyword evidence="5" id="KW-0597">Phosphoprotein</keyword>
<feature type="region of interest" description="Disordered" evidence="16">
    <location>
        <begin position="584"/>
        <end position="609"/>
    </location>
</feature>
<protein>
    <submittedName>
        <fullName evidence="18">Heavy metal translocating P-type ATPase</fullName>
    </submittedName>
</protein>
<feature type="domain" description="HMA" evidence="17">
    <location>
        <begin position="671"/>
        <end position="736"/>
    </location>
</feature>
<dbReference type="GO" id="GO:0005524">
    <property type="term" value="F:ATP binding"/>
    <property type="evidence" value="ECO:0007669"/>
    <property type="project" value="UniProtKB-UniRule"/>
</dbReference>
<feature type="transmembrane region" description="Helical" evidence="15">
    <location>
        <begin position="152"/>
        <end position="176"/>
    </location>
</feature>
<feature type="region of interest" description="Disordered" evidence="16">
    <location>
        <begin position="641"/>
        <end position="667"/>
    </location>
</feature>
<comment type="caution">
    <text evidence="15">Lacks conserved residue(s) required for the propagation of feature annotation.</text>
</comment>
<evidence type="ECO:0000256" key="10">
    <source>
        <dbReference type="ARBA" id="ARBA00022842"/>
    </source>
</evidence>
<keyword evidence="8 15" id="KW-0547">Nucleotide-binding</keyword>
<evidence type="ECO:0000256" key="6">
    <source>
        <dbReference type="ARBA" id="ARBA00022692"/>
    </source>
</evidence>
<dbReference type="InterPro" id="IPR023299">
    <property type="entry name" value="ATPase_P-typ_cyto_dom_N"/>
</dbReference>
<sequence>AASASAGAVGTNAGYEEVTVPLEALEVGDEVVLRSGDRVGVDGVVIEGSGYFDESAITGEAMQVKKGEGDPVTSATFLRHGYVVFKVQKVGEDTTLAKIIALVDDANRQKAPIARLADKVAYYFVPAVIVIALVTFFLWLLEGVPLGQAVNFAVSVLVVSCPCALGLATPTAIMVATGRAASLGVLFKSPEALENLQKIDIMVFDKTGTITEGKMQVLACRRMEAAPDELIKCIEVTLAMEQRSEHPIAQALVTYCQQELSNLKAVGSRQEAGAADAAAVAAHTTQVSEFVNHEGKGIDAVIDGERYYMGSTTFMNQVLYSGQSQIHNLNKYREESENVTVHLFTAQRHLASFALGDDIKRGASDVVELLDNFNVRSILVSGDSVRVVASVAAKVGISTYKAACLPQDKSDFIERLHDKEHVVAMMGDGINDAPSLAVSDVGISIAGSTDIAKSCADVILMKDNLYSLVSAVMLSRLTITNIKENLFWAFIYNIVCIPLAAGVLFSDFGLKLDPMIAACLMSLSSVCVVTNALRLKRCSLDFHLPNGQVMRAEVATPDGTTSLTLDGSDDKTDAIYNSAEATAVHSNNRTKSKSARRERDRELDAELSAAGAHAVDEELQAPELSAAAATLGATVKAETAAEAAAPDVSSDTRADASAAESTGSQTSEFKMSKLIHIEGMHCEHCVRSVTKALSAVPGVEKVDVNLTFKAASVQCAPSVTDEQLKQAVVDDGFEVTSIETA</sequence>
<dbReference type="GO" id="GO:0016887">
    <property type="term" value="F:ATP hydrolysis activity"/>
    <property type="evidence" value="ECO:0007669"/>
    <property type="project" value="InterPro"/>
</dbReference>
<dbReference type="GO" id="GO:0005507">
    <property type="term" value="F:copper ion binding"/>
    <property type="evidence" value="ECO:0007669"/>
    <property type="project" value="TreeGrafter"/>
</dbReference>
<keyword evidence="14 15" id="KW-0472">Membrane</keyword>
<reference evidence="18" key="1">
    <citation type="journal article" date="2021" name="PeerJ">
        <title>Extensive microbial diversity within the chicken gut microbiome revealed by metagenomics and culture.</title>
        <authorList>
            <person name="Gilroy R."/>
            <person name="Ravi A."/>
            <person name="Getino M."/>
            <person name="Pursley I."/>
            <person name="Horton D.L."/>
            <person name="Alikhan N.F."/>
            <person name="Baker D."/>
            <person name="Gharbi K."/>
            <person name="Hall N."/>
            <person name="Watson M."/>
            <person name="Adriaenssens E.M."/>
            <person name="Foster-Nyarko E."/>
            <person name="Jarju S."/>
            <person name="Secka A."/>
            <person name="Antonio M."/>
            <person name="Oren A."/>
            <person name="Chaudhuri R.R."/>
            <person name="La Ragione R."/>
            <person name="Hildebrand F."/>
            <person name="Pallen M.J."/>
        </authorList>
    </citation>
    <scope>NUCLEOTIDE SEQUENCE</scope>
    <source>
        <strain evidence="18">USASDec5-558</strain>
    </source>
</reference>
<accession>A0A9D2B151</accession>
<evidence type="ECO:0000313" key="18">
    <source>
        <dbReference type="EMBL" id="HIX57295.1"/>
    </source>
</evidence>
<keyword evidence="3" id="KW-0813">Transport</keyword>
<dbReference type="InterPro" id="IPR018303">
    <property type="entry name" value="ATPase_P-typ_P_site"/>
</dbReference>
<dbReference type="InterPro" id="IPR001757">
    <property type="entry name" value="P_typ_ATPase"/>
</dbReference>
<keyword evidence="9 15" id="KW-0067">ATP-binding</keyword>
<dbReference type="InterPro" id="IPR006121">
    <property type="entry name" value="HMA_dom"/>
</dbReference>
<evidence type="ECO:0000256" key="9">
    <source>
        <dbReference type="ARBA" id="ARBA00022840"/>
    </source>
</evidence>
<dbReference type="Pfam" id="PF00702">
    <property type="entry name" value="Hydrolase"/>
    <property type="match status" value="1"/>
</dbReference>
<evidence type="ECO:0000256" key="8">
    <source>
        <dbReference type="ARBA" id="ARBA00022741"/>
    </source>
</evidence>
<dbReference type="InterPro" id="IPR023298">
    <property type="entry name" value="ATPase_P-typ_TM_dom_sf"/>
</dbReference>
<feature type="transmembrane region" description="Helical" evidence="15">
    <location>
        <begin position="486"/>
        <end position="508"/>
    </location>
</feature>
<keyword evidence="7 15" id="KW-0479">Metal-binding</keyword>
<dbReference type="CDD" id="cd00371">
    <property type="entry name" value="HMA"/>
    <property type="match status" value="1"/>
</dbReference>
<dbReference type="Pfam" id="PF00403">
    <property type="entry name" value="HMA"/>
    <property type="match status" value="1"/>
</dbReference>
<dbReference type="SFLD" id="SFLDF00027">
    <property type="entry name" value="p-type_atpase"/>
    <property type="match status" value="1"/>
</dbReference>
<gene>
    <name evidence="18" type="ORF">H9850_07475</name>
</gene>
<reference evidence="18" key="2">
    <citation type="submission" date="2021-04" db="EMBL/GenBank/DDBJ databases">
        <authorList>
            <person name="Gilroy R."/>
        </authorList>
    </citation>
    <scope>NUCLEOTIDE SEQUENCE</scope>
    <source>
        <strain evidence="18">USASDec5-558</strain>
    </source>
</reference>
<dbReference type="Proteomes" id="UP000886829">
    <property type="component" value="Unassembled WGS sequence"/>
</dbReference>
<proteinExistence type="inferred from homology"/>
<keyword evidence="4 15" id="KW-1003">Cell membrane</keyword>
<dbReference type="InterPro" id="IPR008250">
    <property type="entry name" value="ATPase_P-typ_transduc_dom_A_sf"/>
</dbReference>
<evidence type="ECO:0000256" key="7">
    <source>
        <dbReference type="ARBA" id="ARBA00022723"/>
    </source>
</evidence>
<dbReference type="PROSITE" id="PS00154">
    <property type="entry name" value="ATPASE_E1_E2"/>
    <property type="match status" value="1"/>
</dbReference>
<organism evidence="18 19">
    <name type="scientific">Candidatus Anaerobiospirillum pullistercoris</name>
    <dbReference type="NCBI Taxonomy" id="2838452"/>
    <lineage>
        <taxon>Bacteria</taxon>
        <taxon>Pseudomonadati</taxon>
        <taxon>Pseudomonadota</taxon>
        <taxon>Gammaproteobacteria</taxon>
        <taxon>Aeromonadales</taxon>
        <taxon>Succinivibrionaceae</taxon>
        <taxon>Anaerobiospirillum</taxon>
    </lineage>
</organism>
<dbReference type="InterPro" id="IPR044492">
    <property type="entry name" value="P_typ_ATPase_HD_dom"/>
</dbReference>
<dbReference type="SUPFAM" id="SSF55008">
    <property type="entry name" value="HMA, heavy metal-associated domain"/>
    <property type="match status" value="1"/>
</dbReference>
<dbReference type="Gene3D" id="3.40.1110.10">
    <property type="entry name" value="Calcium-transporting ATPase, cytoplasmic domain N"/>
    <property type="match status" value="1"/>
</dbReference>
<feature type="transmembrane region" description="Helical" evidence="15">
    <location>
        <begin position="120"/>
        <end position="140"/>
    </location>
</feature>
<dbReference type="EMBL" id="DXEV01000150">
    <property type="protein sequence ID" value="HIX57295.1"/>
    <property type="molecule type" value="Genomic_DNA"/>
</dbReference>
<dbReference type="GO" id="GO:0043682">
    <property type="term" value="F:P-type divalent copper transporter activity"/>
    <property type="evidence" value="ECO:0007669"/>
    <property type="project" value="TreeGrafter"/>
</dbReference>
<dbReference type="Gene3D" id="3.40.50.1000">
    <property type="entry name" value="HAD superfamily/HAD-like"/>
    <property type="match status" value="1"/>
</dbReference>
<name>A0A9D2B151_9GAMM</name>